<sequence length="161" mass="18407">MNSIEEKLWNYIDGNCTPEDQQAIARLIEHDDLYKRKYAELLSFNAEFANMELDEPSMAFTYNVMEQIRAEQAAKPLKAIVDQRIVRGIAAFFLVTISVLLLVALSTVNWSAGGAVRWEIPQIQVPDPSNPFMQGFLFFDLILGLYLFDAWLRRKKIAGSM</sequence>
<proteinExistence type="predicted"/>
<reference evidence="2 3" key="1">
    <citation type="submission" date="2018-05" db="EMBL/GenBank/DDBJ databases">
        <title>Mucilaginibacter hurinus sp. nov., isolated from briquette warehouse soil.</title>
        <authorList>
            <person name="Choi L."/>
        </authorList>
    </citation>
    <scope>NUCLEOTIDE SEQUENCE [LARGE SCALE GENOMIC DNA]</scope>
    <source>
        <strain evidence="2 3">ZR32</strain>
    </source>
</reference>
<feature type="transmembrane region" description="Helical" evidence="1">
    <location>
        <begin position="85"/>
        <end position="112"/>
    </location>
</feature>
<comment type="caution">
    <text evidence="2">The sequence shown here is derived from an EMBL/GenBank/DDBJ whole genome shotgun (WGS) entry which is preliminary data.</text>
</comment>
<accession>A0A367GKF6</accession>
<keyword evidence="1" id="KW-0472">Membrane</keyword>
<organism evidence="2 3">
    <name type="scientific">Mucilaginibacter hurinus</name>
    <dbReference type="NCBI Taxonomy" id="2201324"/>
    <lineage>
        <taxon>Bacteria</taxon>
        <taxon>Pseudomonadati</taxon>
        <taxon>Bacteroidota</taxon>
        <taxon>Sphingobacteriia</taxon>
        <taxon>Sphingobacteriales</taxon>
        <taxon>Sphingobacteriaceae</taxon>
        <taxon>Mucilaginibacter</taxon>
    </lineage>
</organism>
<gene>
    <name evidence="2" type="ORF">DJ568_16315</name>
</gene>
<dbReference type="AlphaFoldDB" id="A0A367GKF6"/>
<evidence type="ECO:0000313" key="3">
    <source>
        <dbReference type="Proteomes" id="UP000253209"/>
    </source>
</evidence>
<dbReference type="Proteomes" id="UP000253209">
    <property type="component" value="Unassembled WGS sequence"/>
</dbReference>
<dbReference type="RefSeq" id="WP_114006370.1">
    <property type="nucleotide sequence ID" value="NZ_QGDC01000010.1"/>
</dbReference>
<keyword evidence="3" id="KW-1185">Reference proteome</keyword>
<evidence type="ECO:0008006" key="4">
    <source>
        <dbReference type="Google" id="ProtNLM"/>
    </source>
</evidence>
<feature type="transmembrane region" description="Helical" evidence="1">
    <location>
        <begin position="132"/>
        <end position="152"/>
    </location>
</feature>
<name>A0A367GKF6_9SPHI</name>
<dbReference type="EMBL" id="QGDC01000010">
    <property type="protein sequence ID" value="RCH53800.1"/>
    <property type="molecule type" value="Genomic_DNA"/>
</dbReference>
<keyword evidence="1" id="KW-1133">Transmembrane helix</keyword>
<dbReference type="OrthoDB" id="796197at2"/>
<protein>
    <recommendedName>
        <fullName evidence="4">Zf-HC2 domain-containing protein</fullName>
    </recommendedName>
</protein>
<evidence type="ECO:0000313" key="2">
    <source>
        <dbReference type="EMBL" id="RCH53800.1"/>
    </source>
</evidence>
<evidence type="ECO:0000256" key="1">
    <source>
        <dbReference type="SAM" id="Phobius"/>
    </source>
</evidence>
<keyword evidence="1" id="KW-0812">Transmembrane</keyword>